<protein>
    <submittedName>
        <fullName evidence="1">Uncharacterized protein</fullName>
    </submittedName>
</protein>
<evidence type="ECO:0000313" key="2">
    <source>
        <dbReference type="Proteomes" id="UP000499080"/>
    </source>
</evidence>
<organism evidence="1 2">
    <name type="scientific">Araneus ventricosus</name>
    <name type="common">Orbweaver spider</name>
    <name type="synonym">Epeira ventricosa</name>
    <dbReference type="NCBI Taxonomy" id="182803"/>
    <lineage>
        <taxon>Eukaryota</taxon>
        <taxon>Metazoa</taxon>
        <taxon>Ecdysozoa</taxon>
        <taxon>Arthropoda</taxon>
        <taxon>Chelicerata</taxon>
        <taxon>Arachnida</taxon>
        <taxon>Araneae</taxon>
        <taxon>Araneomorphae</taxon>
        <taxon>Entelegynae</taxon>
        <taxon>Araneoidea</taxon>
        <taxon>Araneidae</taxon>
        <taxon>Araneus</taxon>
    </lineage>
</organism>
<proteinExistence type="predicted"/>
<dbReference type="Proteomes" id="UP000499080">
    <property type="component" value="Unassembled WGS sequence"/>
</dbReference>
<accession>A0A4Y2JGP3</accession>
<gene>
    <name evidence="1" type="ORF">AVEN_164102_1</name>
</gene>
<evidence type="ECO:0000313" key="1">
    <source>
        <dbReference type="EMBL" id="GBM88629.1"/>
    </source>
</evidence>
<dbReference type="EMBL" id="BGPR01110292">
    <property type="protein sequence ID" value="GBM88629.1"/>
    <property type="molecule type" value="Genomic_DNA"/>
</dbReference>
<sequence>MIFASVLEKNLVPDNSLEPRWSGNSGCMVGALDLNFCNNSSVLRAVWVLSCMRMTLSLNISGPLSQIASRWPSQYFLLLKLKEHLPGKRFSSDSVCKQLPRIGSMGTALSSDKCLNIFGDYVEK</sequence>
<keyword evidence="2" id="KW-1185">Reference proteome</keyword>
<name>A0A4Y2JGP3_ARAVE</name>
<reference evidence="1 2" key="1">
    <citation type="journal article" date="2019" name="Sci. Rep.">
        <title>Orb-weaving spider Araneus ventricosus genome elucidates the spidroin gene catalogue.</title>
        <authorList>
            <person name="Kono N."/>
            <person name="Nakamura H."/>
            <person name="Ohtoshi R."/>
            <person name="Moran D.A.P."/>
            <person name="Shinohara A."/>
            <person name="Yoshida Y."/>
            <person name="Fujiwara M."/>
            <person name="Mori M."/>
            <person name="Tomita M."/>
            <person name="Arakawa K."/>
        </authorList>
    </citation>
    <scope>NUCLEOTIDE SEQUENCE [LARGE SCALE GENOMIC DNA]</scope>
</reference>
<dbReference type="AlphaFoldDB" id="A0A4Y2JGP3"/>
<comment type="caution">
    <text evidence="1">The sequence shown here is derived from an EMBL/GenBank/DDBJ whole genome shotgun (WGS) entry which is preliminary data.</text>
</comment>
<dbReference type="OrthoDB" id="6473704at2759"/>